<dbReference type="AlphaFoldDB" id="A0A6A1QCQ7"/>
<dbReference type="EMBL" id="SGJD01000478">
    <property type="protein sequence ID" value="KAB0405014.1"/>
    <property type="molecule type" value="Genomic_DNA"/>
</dbReference>
<evidence type="ECO:0000313" key="1">
    <source>
        <dbReference type="EMBL" id="KAB0405014.1"/>
    </source>
</evidence>
<proteinExistence type="predicted"/>
<keyword evidence="2" id="KW-1185">Reference proteome</keyword>
<organism evidence="1 2">
    <name type="scientific">Balaenoptera physalus</name>
    <name type="common">Fin whale</name>
    <name type="synonym">Balaena physalus</name>
    <dbReference type="NCBI Taxonomy" id="9770"/>
    <lineage>
        <taxon>Eukaryota</taxon>
        <taxon>Metazoa</taxon>
        <taxon>Chordata</taxon>
        <taxon>Craniata</taxon>
        <taxon>Vertebrata</taxon>
        <taxon>Euteleostomi</taxon>
        <taxon>Mammalia</taxon>
        <taxon>Eutheria</taxon>
        <taxon>Laurasiatheria</taxon>
        <taxon>Artiodactyla</taxon>
        <taxon>Whippomorpha</taxon>
        <taxon>Cetacea</taxon>
        <taxon>Mysticeti</taxon>
        <taxon>Balaenopteridae</taxon>
        <taxon>Balaenoptera</taxon>
    </lineage>
</organism>
<comment type="caution">
    <text evidence="1">The sequence shown here is derived from an EMBL/GenBank/DDBJ whole genome shotgun (WGS) entry which is preliminary data.</text>
</comment>
<gene>
    <name evidence="1" type="ORF">E2I00_013546</name>
</gene>
<dbReference type="Proteomes" id="UP000437017">
    <property type="component" value="Unassembled WGS sequence"/>
</dbReference>
<protein>
    <submittedName>
        <fullName evidence="1">Uncharacterized protein</fullName>
    </submittedName>
</protein>
<sequence>MSQRPRCGSRLRVGNHLVAPSLLMRSYEPAEVYKVPLSPLVSRRGYACGLGSQAGLDSHTLSLFNEQQARL</sequence>
<name>A0A6A1QCQ7_BALPH</name>
<accession>A0A6A1QCQ7</accession>
<evidence type="ECO:0000313" key="2">
    <source>
        <dbReference type="Proteomes" id="UP000437017"/>
    </source>
</evidence>
<reference evidence="1 2" key="1">
    <citation type="journal article" date="2019" name="PLoS ONE">
        <title>Genomic analyses reveal an absence of contemporary introgressive admixture between fin whales and blue whales, despite known hybrids.</title>
        <authorList>
            <person name="Westbury M.V."/>
            <person name="Petersen B."/>
            <person name="Lorenzen E.D."/>
        </authorList>
    </citation>
    <scope>NUCLEOTIDE SEQUENCE [LARGE SCALE GENOMIC DNA]</scope>
    <source>
        <strain evidence="1">FinWhale-01</strain>
    </source>
</reference>
<dbReference type="OrthoDB" id="10511904at2759"/>